<dbReference type="Pfam" id="PF13520">
    <property type="entry name" value="AA_permease_2"/>
    <property type="match status" value="1"/>
</dbReference>
<dbReference type="EMBL" id="VIRS01000019">
    <property type="protein sequence ID" value="TQS42334.1"/>
    <property type="molecule type" value="Genomic_DNA"/>
</dbReference>
<keyword evidence="8" id="KW-1185">Reference proteome</keyword>
<dbReference type="Proteomes" id="UP000317982">
    <property type="component" value="Unassembled WGS sequence"/>
</dbReference>
<evidence type="ECO:0000256" key="5">
    <source>
        <dbReference type="ARBA" id="ARBA00023136"/>
    </source>
</evidence>
<evidence type="ECO:0000256" key="2">
    <source>
        <dbReference type="ARBA" id="ARBA00022448"/>
    </source>
</evidence>
<keyword evidence="2" id="KW-0813">Transport</keyword>
<name>A0A545ALY7_9ACTN</name>
<feature type="transmembrane region" description="Helical" evidence="6">
    <location>
        <begin position="323"/>
        <end position="346"/>
    </location>
</feature>
<feature type="transmembrane region" description="Helical" evidence="6">
    <location>
        <begin position="237"/>
        <end position="258"/>
    </location>
</feature>
<evidence type="ECO:0000256" key="6">
    <source>
        <dbReference type="SAM" id="Phobius"/>
    </source>
</evidence>
<evidence type="ECO:0000313" key="7">
    <source>
        <dbReference type="EMBL" id="TQS42334.1"/>
    </source>
</evidence>
<keyword evidence="4 6" id="KW-1133">Transmembrane helix</keyword>
<feature type="transmembrane region" description="Helical" evidence="6">
    <location>
        <begin position="375"/>
        <end position="394"/>
    </location>
</feature>
<dbReference type="GO" id="GO:0016020">
    <property type="term" value="C:membrane"/>
    <property type="evidence" value="ECO:0007669"/>
    <property type="project" value="UniProtKB-SubCell"/>
</dbReference>
<evidence type="ECO:0000256" key="3">
    <source>
        <dbReference type="ARBA" id="ARBA00022692"/>
    </source>
</evidence>
<sequence>MSVMRTKSVEQAIQETEEPEHQLKKNLSGLDLTVFGVGVIIGTGIFVLTGEAAQESAGPAVAISFVLAAIACGLAGLCYAEFASTVPVAGSAYTFSYAGIGELVAWIIGWDLILELLIGAATVSVGWSQYLGVLLDTLGISLPTAISNAEDGVFNLPAALIVLALTAVLVTGVRISSRLNAVIVAIKLLVVLFVIVAGLFFVKASNYTPFIPPSKPSEGESGLSQTLIQAVFGSGPAAFGVSGILAAAALVFFAYIGFDVVATAAEETKKPQRDVPRGILGSLVLCTILYVAVALVVVGMQKYSELDPEAPLATAFRDVGHPLFADFITVGALAGLTSVIMVLMLGQSRVAFAMARDHLLPPAIGKVHPKFGTPYRITIIVGVIVAVLAGLLPLSALAEMVNIGTLFAFVLVSISTLILRRSRPDLDRAFRVRGLPVVATLAVVACVVLMLFLEVATWLRFLVWMAVGFAIYFGYGRTHSRLAHGETEPSPAPARVD</sequence>
<dbReference type="PIRSF" id="PIRSF006060">
    <property type="entry name" value="AA_transporter"/>
    <property type="match status" value="1"/>
</dbReference>
<feature type="transmembrane region" description="Helical" evidence="6">
    <location>
        <begin position="279"/>
        <end position="303"/>
    </location>
</feature>
<dbReference type="InParanoid" id="A0A545ALY7"/>
<evidence type="ECO:0000256" key="1">
    <source>
        <dbReference type="ARBA" id="ARBA00004141"/>
    </source>
</evidence>
<feature type="transmembrane region" description="Helical" evidence="6">
    <location>
        <begin position="103"/>
        <end position="127"/>
    </location>
</feature>
<comment type="caution">
    <text evidence="7">The sequence shown here is derived from an EMBL/GenBank/DDBJ whole genome shotgun (WGS) entry which is preliminary data.</text>
</comment>
<evidence type="ECO:0000256" key="4">
    <source>
        <dbReference type="ARBA" id="ARBA00022989"/>
    </source>
</evidence>
<dbReference type="AlphaFoldDB" id="A0A545ALY7"/>
<gene>
    <name evidence="7" type="ORF">FL583_25780</name>
</gene>
<feature type="transmembrane region" description="Helical" evidence="6">
    <location>
        <begin position="458"/>
        <end position="475"/>
    </location>
</feature>
<dbReference type="GO" id="GO:0015171">
    <property type="term" value="F:amino acid transmembrane transporter activity"/>
    <property type="evidence" value="ECO:0007669"/>
    <property type="project" value="TreeGrafter"/>
</dbReference>
<organism evidence="7 8">
    <name type="scientific">Cryptosporangium phraense</name>
    <dbReference type="NCBI Taxonomy" id="2593070"/>
    <lineage>
        <taxon>Bacteria</taxon>
        <taxon>Bacillati</taxon>
        <taxon>Actinomycetota</taxon>
        <taxon>Actinomycetes</taxon>
        <taxon>Cryptosporangiales</taxon>
        <taxon>Cryptosporangiaceae</taxon>
        <taxon>Cryptosporangium</taxon>
    </lineage>
</organism>
<proteinExistence type="predicted"/>
<feature type="transmembrane region" description="Helical" evidence="6">
    <location>
        <begin position="179"/>
        <end position="202"/>
    </location>
</feature>
<feature type="transmembrane region" description="Helical" evidence="6">
    <location>
        <begin position="152"/>
        <end position="172"/>
    </location>
</feature>
<reference evidence="7 8" key="1">
    <citation type="submission" date="2019-07" db="EMBL/GenBank/DDBJ databases">
        <title>Cryptosporangium phraense sp. nov., isolated from plant litter.</title>
        <authorList>
            <person name="Suriyachadkun C."/>
        </authorList>
    </citation>
    <scope>NUCLEOTIDE SEQUENCE [LARGE SCALE GENOMIC DNA]</scope>
    <source>
        <strain evidence="7 8">A-T 5661</strain>
    </source>
</reference>
<feature type="transmembrane region" description="Helical" evidence="6">
    <location>
        <begin position="29"/>
        <end position="48"/>
    </location>
</feature>
<dbReference type="Gene3D" id="1.20.1740.10">
    <property type="entry name" value="Amino acid/polyamine transporter I"/>
    <property type="match status" value="1"/>
</dbReference>
<dbReference type="PANTHER" id="PTHR43243">
    <property type="entry name" value="INNER MEMBRANE TRANSPORTER YGJI-RELATED"/>
    <property type="match status" value="1"/>
</dbReference>
<dbReference type="OrthoDB" id="9762947at2"/>
<dbReference type="InterPro" id="IPR002293">
    <property type="entry name" value="AA/rel_permease1"/>
</dbReference>
<evidence type="ECO:0000313" key="8">
    <source>
        <dbReference type="Proteomes" id="UP000317982"/>
    </source>
</evidence>
<feature type="transmembrane region" description="Helical" evidence="6">
    <location>
        <begin position="400"/>
        <end position="420"/>
    </location>
</feature>
<dbReference type="PANTHER" id="PTHR43243:SF4">
    <property type="entry name" value="CATIONIC AMINO ACID TRANSPORTER 4"/>
    <property type="match status" value="1"/>
</dbReference>
<feature type="transmembrane region" description="Helical" evidence="6">
    <location>
        <begin position="60"/>
        <end position="82"/>
    </location>
</feature>
<comment type="subcellular location">
    <subcellularLocation>
        <location evidence="1">Membrane</location>
        <topology evidence="1">Multi-pass membrane protein</topology>
    </subcellularLocation>
</comment>
<keyword evidence="3 6" id="KW-0812">Transmembrane</keyword>
<protein>
    <submittedName>
        <fullName evidence="7">Amino acid permease</fullName>
    </submittedName>
</protein>
<dbReference type="FunCoup" id="A0A545ALY7">
    <property type="interactions" value="46"/>
</dbReference>
<accession>A0A545ALY7</accession>
<keyword evidence="5 6" id="KW-0472">Membrane</keyword>
<dbReference type="RefSeq" id="WP_142707391.1">
    <property type="nucleotide sequence ID" value="NZ_VIRS01000019.1"/>
</dbReference>
<feature type="transmembrane region" description="Helical" evidence="6">
    <location>
        <begin position="432"/>
        <end position="452"/>
    </location>
</feature>